<proteinExistence type="inferred from homology"/>
<dbReference type="AlphaFoldDB" id="A0AAE8SRH8"/>
<keyword evidence="2" id="KW-0285">Flavoprotein</keyword>
<keyword evidence="7" id="KW-1185">Reference proteome</keyword>
<evidence type="ECO:0000256" key="4">
    <source>
        <dbReference type="ARBA" id="ARBA00022857"/>
    </source>
</evidence>
<reference evidence="6" key="1">
    <citation type="submission" date="2018-03" db="EMBL/GenBank/DDBJ databases">
        <authorList>
            <person name="Guldener U."/>
        </authorList>
    </citation>
    <scope>NUCLEOTIDE SEQUENCE</scope>
</reference>
<keyword evidence="4" id="KW-0521">NADP</keyword>
<dbReference type="GO" id="GO:0004499">
    <property type="term" value="F:N,N-dimethylaniline monooxygenase activity"/>
    <property type="evidence" value="ECO:0007669"/>
    <property type="project" value="InterPro"/>
</dbReference>
<keyword evidence="6" id="KW-0503">Monooxygenase</keyword>
<keyword evidence="3" id="KW-0274">FAD</keyword>
<protein>
    <submittedName>
        <fullName evidence="6">Related to flavin-containing monooxygenase</fullName>
    </submittedName>
</protein>
<accession>A0AAE8SRH8</accession>
<name>A0AAE8SRH8_9PEZI</name>
<comment type="similarity">
    <text evidence="1">Belongs to the FMO family.</text>
</comment>
<dbReference type="PIRSF" id="PIRSF000332">
    <property type="entry name" value="FMO"/>
    <property type="match status" value="1"/>
</dbReference>
<evidence type="ECO:0000313" key="7">
    <source>
        <dbReference type="Proteomes" id="UP001187682"/>
    </source>
</evidence>
<gene>
    <name evidence="6" type="ORF">DNG_00754</name>
</gene>
<evidence type="ECO:0000313" key="6">
    <source>
        <dbReference type="EMBL" id="SPN97240.1"/>
    </source>
</evidence>
<evidence type="ECO:0000256" key="1">
    <source>
        <dbReference type="ARBA" id="ARBA00009183"/>
    </source>
</evidence>
<evidence type="ECO:0000256" key="2">
    <source>
        <dbReference type="ARBA" id="ARBA00022630"/>
    </source>
</evidence>
<dbReference type="GO" id="GO:0050660">
    <property type="term" value="F:flavin adenine dinucleotide binding"/>
    <property type="evidence" value="ECO:0007669"/>
    <property type="project" value="InterPro"/>
</dbReference>
<dbReference type="InterPro" id="IPR036188">
    <property type="entry name" value="FAD/NAD-bd_sf"/>
</dbReference>
<dbReference type="Gene3D" id="3.50.50.60">
    <property type="entry name" value="FAD/NAD(P)-binding domain"/>
    <property type="match status" value="2"/>
</dbReference>
<dbReference type="InterPro" id="IPR000960">
    <property type="entry name" value="Flavin_mOase"/>
</dbReference>
<organism evidence="6 7">
    <name type="scientific">Cephalotrichum gorgonifer</name>
    <dbReference type="NCBI Taxonomy" id="2041049"/>
    <lineage>
        <taxon>Eukaryota</taxon>
        <taxon>Fungi</taxon>
        <taxon>Dikarya</taxon>
        <taxon>Ascomycota</taxon>
        <taxon>Pezizomycotina</taxon>
        <taxon>Sordariomycetes</taxon>
        <taxon>Hypocreomycetidae</taxon>
        <taxon>Microascales</taxon>
        <taxon>Microascaceae</taxon>
        <taxon>Cephalotrichum</taxon>
    </lineage>
</organism>
<keyword evidence="5" id="KW-0560">Oxidoreductase</keyword>
<dbReference type="InterPro" id="IPR050346">
    <property type="entry name" value="FMO-like"/>
</dbReference>
<dbReference type="InterPro" id="IPR020946">
    <property type="entry name" value="Flavin_mOase-like"/>
</dbReference>
<dbReference type="PANTHER" id="PTHR23023">
    <property type="entry name" value="DIMETHYLANILINE MONOOXYGENASE"/>
    <property type="match status" value="1"/>
</dbReference>
<dbReference type="Pfam" id="PF00743">
    <property type="entry name" value="FMO-like"/>
    <property type="match status" value="2"/>
</dbReference>
<sequence>MAFNISKVAIIGAGPTGLASAKYLLTRSAFTSVTLFEQQPESALGGVWYYTPEAPRPPPAPQTDPFLAPDAPLKDTPDTAPVFMSAMYEQLHANIPATLMNFTNTPFPQDTRVFPSREVIRDYVLRYAEEVKHLIRFSREVVSVKPRDVDGHERWDVVVRSTVDGTEETDTFDAVVVANGHYSVPCIPEMEGLSSYAAAHPASVLHSKQFRSPRAFEGKKVVVVGNGPSGLDIAYQIRPHTGELYLSVREPTPPEKLSHISCPEIAAIAELLPATRGARLVDGTEIHGIDTIIFCTGYFFSFPFLSSIVSPTHITKGKGVHGLYKHLFSIPHPTLAFPSLLMRAAPFPVAEAQAAAFSAVWSNVLSLPPAETMWEESKKLDEERGDAVQVLPKGADVDYINELHDWVVTHDRSGKEPPFWGARARWERNLFAEAKIRFEVGGCKARTFEEMGFQFGEGEGIEEAGFPQSEP</sequence>
<evidence type="ECO:0000256" key="5">
    <source>
        <dbReference type="ARBA" id="ARBA00023002"/>
    </source>
</evidence>
<comment type="caution">
    <text evidence="6">The sequence shown here is derived from an EMBL/GenBank/DDBJ whole genome shotgun (WGS) entry which is preliminary data.</text>
</comment>
<dbReference type="EMBL" id="ONZQ02000001">
    <property type="protein sequence ID" value="SPN97240.1"/>
    <property type="molecule type" value="Genomic_DNA"/>
</dbReference>
<dbReference type="Proteomes" id="UP001187682">
    <property type="component" value="Unassembled WGS sequence"/>
</dbReference>
<evidence type="ECO:0000256" key="3">
    <source>
        <dbReference type="ARBA" id="ARBA00022827"/>
    </source>
</evidence>
<dbReference type="GO" id="GO:0050661">
    <property type="term" value="F:NADP binding"/>
    <property type="evidence" value="ECO:0007669"/>
    <property type="project" value="InterPro"/>
</dbReference>
<dbReference type="SUPFAM" id="SSF51905">
    <property type="entry name" value="FAD/NAD(P)-binding domain"/>
    <property type="match status" value="2"/>
</dbReference>
<dbReference type="PRINTS" id="PR00419">
    <property type="entry name" value="ADXRDTASE"/>
</dbReference>